<reference evidence="3 4" key="1">
    <citation type="submission" date="2013-01" db="EMBL/GenBank/DDBJ databases">
        <title>The Genome Sequence of Clostridium clostridioforme 90A8.</title>
        <authorList>
            <consortium name="The Broad Institute Genome Sequencing Platform"/>
            <person name="Earl A."/>
            <person name="Ward D."/>
            <person name="Feldgarden M."/>
            <person name="Gevers D."/>
            <person name="Courvalin P."/>
            <person name="Lambert T."/>
            <person name="Walker B."/>
            <person name="Young S.K."/>
            <person name="Zeng Q."/>
            <person name="Gargeya S."/>
            <person name="Fitzgerald M."/>
            <person name="Haas B."/>
            <person name="Abouelleil A."/>
            <person name="Alvarado L."/>
            <person name="Arachchi H.M."/>
            <person name="Berlin A.M."/>
            <person name="Chapman S.B."/>
            <person name="Dewar J."/>
            <person name="Goldberg J."/>
            <person name="Griggs A."/>
            <person name="Gujja S."/>
            <person name="Hansen M."/>
            <person name="Howarth C."/>
            <person name="Imamovic A."/>
            <person name="Larimer J."/>
            <person name="McCowan C."/>
            <person name="Murphy C."/>
            <person name="Neiman D."/>
            <person name="Pearson M."/>
            <person name="Priest M."/>
            <person name="Roberts A."/>
            <person name="Saif S."/>
            <person name="Shea T."/>
            <person name="Sisk P."/>
            <person name="Sykes S."/>
            <person name="Wortman J."/>
            <person name="Nusbaum C."/>
            <person name="Birren B."/>
        </authorList>
    </citation>
    <scope>NUCLEOTIDE SEQUENCE [LARGE SCALE GENOMIC DNA]</scope>
    <source>
        <strain evidence="3 4">90A8</strain>
    </source>
</reference>
<evidence type="ECO:0000256" key="1">
    <source>
        <dbReference type="SAM" id="MobiDB-lite"/>
    </source>
</evidence>
<feature type="compositionally biased region" description="Basic and acidic residues" evidence="1">
    <location>
        <begin position="69"/>
        <end position="98"/>
    </location>
</feature>
<dbReference type="PATRIC" id="fig|999408.3.peg.3740"/>
<evidence type="ECO:0000313" key="3">
    <source>
        <dbReference type="EMBL" id="ENZ12334.1"/>
    </source>
</evidence>
<evidence type="ECO:0008006" key="5">
    <source>
        <dbReference type="Google" id="ProtNLM"/>
    </source>
</evidence>
<comment type="caution">
    <text evidence="3">The sequence shown here is derived from an EMBL/GenBank/DDBJ whole genome shotgun (WGS) entry which is preliminary data.</text>
</comment>
<name>A0A0E2H8C2_9FIRM</name>
<evidence type="ECO:0000256" key="2">
    <source>
        <dbReference type="SAM" id="SignalP"/>
    </source>
</evidence>
<accession>A0A0E2H8C2</accession>
<dbReference type="EMBL" id="AGYR01000039">
    <property type="protein sequence ID" value="ENZ12334.1"/>
    <property type="molecule type" value="Genomic_DNA"/>
</dbReference>
<evidence type="ECO:0000313" key="4">
    <source>
        <dbReference type="Proteomes" id="UP000013085"/>
    </source>
</evidence>
<dbReference type="RefSeq" id="WP_002586297.1">
    <property type="nucleotide sequence ID" value="NZ_KB850979.1"/>
</dbReference>
<dbReference type="AlphaFoldDB" id="A0A0E2H8C2"/>
<proteinExistence type="predicted"/>
<dbReference type="Proteomes" id="UP000013085">
    <property type="component" value="Unassembled WGS sequence"/>
</dbReference>
<organism evidence="3 4">
    <name type="scientific">[Clostridium] clostridioforme 90A8</name>
    <dbReference type="NCBI Taxonomy" id="999408"/>
    <lineage>
        <taxon>Bacteria</taxon>
        <taxon>Bacillati</taxon>
        <taxon>Bacillota</taxon>
        <taxon>Clostridia</taxon>
        <taxon>Lachnospirales</taxon>
        <taxon>Lachnospiraceae</taxon>
        <taxon>Enterocloster</taxon>
    </lineage>
</organism>
<sequence length="175" mass="18195">MKKNSARMLLCAGLCAAAVIGTGLISYAASSSDSAAAQTDSRMPPQEDGSVMAKITAAGDGSLTVTIARKPEGKNGDGTDGAKGRPADKETPPEKPETGETMYDGQENRNPLDGQDKGSMTMEFGTDETTVYLTDSTVITKGRSGQEGSASDLAVGSIVRMVLEDAQIIRVDIME</sequence>
<feature type="signal peptide" evidence="2">
    <location>
        <begin position="1"/>
        <end position="28"/>
    </location>
</feature>
<protein>
    <recommendedName>
        <fullName evidence="5">DUF5666 domain-containing protein</fullName>
    </recommendedName>
</protein>
<gene>
    <name evidence="3" type="ORF">HMPREF1090_03457</name>
</gene>
<feature type="region of interest" description="Disordered" evidence="1">
    <location>
        <begin position="33"/>
        <end position="117"/>
    </location>
</feature>
<dbReference type="HOGENOM" id="CLU_1529988_0_0_9"/>
<keyword evidence="2" id="KW-0732">Signal</keyword>
<feature type="chain" id="PRO_5002395257" description="DUF5666 domain-containing protein" evidence="2">
    <location>
        <begin position="29"/>
        <end position="175"/>
    </location>
</feature>
<dbReference type="GeneID" id="57963879"/>